<name>A0A5N6PN16_9ASTR</name>
<sequence length="244" mass="26487">MRWMTERMAASAGMDIPVFPGPGHHQDPQDPGGGQLYGPAHRCPEGKLRVLLLAEDEDDSTNGDLLVLDTPFSDASDEQVSGTCLALVMAGLSVHQGVLSTFKLEGAIQGIPICLLVDNGATHNFISSQLVSALDIPSEIFVGIHIRLGDGHVLFVQKQCVNLQVPIGSCTFSLNSLVFDTGDLDLILGMDWLQSLEEVTHDWKNAWMRFRYIDTSVILQGVSNKQFQSATLHTSLPTDDGALF</sequence>
<evidence type="ECO:0000313" key="3">
    <source>
        <dbReference type="Proteomes" id="UP000326396"/>
    </source>
</evidence>
<comment type="caution">
    <text evidence="2">The sequence shown here is derived from an EMBL/GenBank/DDBJ whole genome shotgun (WGS) entry which is preliminary data.</text>
</comment>
<dbReference type="OrthoDB" id="1934862at2759"/>
<reference evidence="2 3" key="1">
    <citation type="submission" date="2019-05" db="EMBL/GenBank/DDBJ databases">
        <title>Mikania micrantha, genome provides insights into the molecular mechanism of rapid growth.</title>
        <authorList>
            <person name="Liu B."/>
        </authorList>
    </citation>
    <scope>NUCLEOTIDE SEQUENCE [LARGE SCALE GENOMIC DNA]</scope>
    <source>
        <strain evidence="2">NLD-2019</strain>
        <tissue evidence="2">Leaf</tissue>
    </source>
</reference>
<accession>A0A5N6PN16</accession>
<evidence type="ECO:0000313" key="2">
    <source>
        <dbReference type="EMBL" id="KAD6795021.1"/>
    </source>
</evidence>
<proteinExistence type="predicted"/>
<dbReference type="Proteomes" id="UP000326396">
    <property type="component" value="Linkage Group LG11"/>
</dbReference>
<gene>
    <name evidence="2" type="ORF">E3N88_05917</name>
</gene>
<feature type="region of interest" description="Disordered" evidence="1">
    <location>
        <begin position="14"/>
        <end position="39"/>
    </location>
</feature>
<evidence type="ECO:0000256" key="1">
    <source>
        <dbReference type="SAM" id="MobiDB-lite"/>
    </source>
</evidence>
<dbReference type="AlphaFoldDB" id="A0A5N6PN16"/>
<dbReference type="InterPro" id="IPR021109">
    <property type="entry name" value="Peptidase_aspartic_dom_sf"/>
</dbReference>
<dbReference type="Pfam" id="PF08284">
    <property type="entry name" value="RVP_2"/>
    <property type="match status" value="1"/>
</dbReference>
<keyword evidence="3" id="KW-1185">Reference proteome</keyword>
<dbReference type="EMBL" id="SZYD01000003">
    <property type="protein sequence ID" value="KAD6795021.1"/>
    <property type="molecule type" value="Genomic_DNA"/>
</dbReference>
<organism evidence="2 3">
    <name type="scientific">Mikania micrantha</name>
    <name type="common">bitter vine</name>
    <dbReference type="NCBI Taxonomy" id="192012"/>
    <lineage>
        <taxon>Eukaryota</taxon>
        <taxon>Viridiplantae</taxon>
        <taxon>Streptophyta</taxon>
        <taxon>Embryophyta</taxon>
        <taxon>Tracheophyta</taxon>
        <taxon>Spermatophyta</taxon>
        <taxon>Magnoliopsida</taxon>
        <taxon>eudicotyledons</taxon>
        <taxon>Gunneridae</taxon>
        <taxon>Pentapetalae</taxon>
        <taxon>asterids</taxon>
        <taxon>campanulids</taxon>
        <taxon>Asterales</taxon>
        <taxon>Asteraceae</taxon>
        <taxon>Asteroideae</taxon>
        <taxon>Heliantheae alliance</taxon>
        <taxon>Eupatorieae</taxon>
        <taxon>Mikania</taxon>
    </lineage>
</organism>
<dbReference type="Gene3D" id="2.40.70.10">
    <property type="entry name" value="Acid Proteases"/>
    <property type="match status" value="1"/>
</dbReference>
<protein>
    <submittedName>
        <fullName evidence="2">Uncharacterized protein</fullName>
    </submittedName>
</protein>
<dbReference type="CDD" id="cd00303">
    <property type="entry name" value="retropepsin_like"/>
    <property type="match status" value="1"/>
</dbReference>
<dbReference type="SUPFAM" id="SSF50630">
    <property type="entry name" value="Acid proteases"/>
    <property type="match status" value="1"/>
</dbReference>